<proteinExistence type="inferred from homology"/>
<sequence>MNIAGGVVRDEFEKAEAAQKSLSALTASIVVSYVSRNSVPAGGVPDLIDTVHAALTEVMHPVVPKAETKSTPAVSIRKSVQDEQLTCLECGKSQISLKRHLRVAHSLDPLEYREKWGLRPDYPMVAPSYSARRSALAKQLGLGRKPKTVAASANNSEDATERTPVNAKRKRATSGTKTQES</sequence>
<dbReference type="EMBL" id="CP114029">
    <property type="protein sequence ID" value="WAP68461.1"/>
    <property type="molecule type" value="Genomic_DNA"/>
</dbReference>
<dbReference type="Pfam" id="PF05443">
    <property type="entry name" value="ROS_MUCR"/>
    <property type="match status" value="1"/>
</dbReference>
<name>A0ABY7BXB3_9HYPH</name>
<comment type="similarity">
    <text evidence="1">Belongs to the ros/MucR family.</text>
</comment>
<dbReference type="InterPro" id="IPR008807">
    <property type="entry name" value="ROS_MUCR"/>
</dbReference>
<protein>
    <submittedName>
        <fullName evidence="3">MucR family transcriptional regulator</fullName>
    </submittedName>
</protein>
<dbReference type="RefSeq" id="WP_187389400.1">
    <property type="nucleotide sequence ID" value="NZ_CP114029.1"/>
</dbReference>
<evidence type="ECO:0000313" key="3">
    <source>
        <dbReference type="EMBL" id="WAP68461.1"/>
    </source>
</evidence>
<dbReference type="Proteomes" id="UP001164020">
    <property type="component" value="Chromosome"/>
</dbReference>
<keyword evidence="4" id="KW-1185">Reference proteome</keyword>
<dbReference type="Gene3D" id="1.10.10.1550">
    <property type="entry name" value="ROS/MUCR transcriptional regulator protein"/>
    <property type="match status" value="1"/>
</dbReference>
<evidence type="ECO:0000313" key="4">
    <source>
        <dbReference type="Proteomes" id="UP001164020"/>
    </source>
</evidence>
<accession>A0ABY7BXB3</accession>
<evidence type="ECO:0000256" key="2">
    <source>
        <dbReference type="SAM" id="MobiDB-lite"/>
    </source>
</evidence>
<evidence type="ECO:0000256" key="1">
    <source>
        <dbReference type="ARBA" id="ARBA00007031"/>
    </source>
</evidence>
<feature type="region of interest" description="Disordered" evidence="2">
    <location>
        <begin position="138"/>
        <end position="181"/>
    </location>
</feature>
<reference evidence="3" key="1">
    <citation type="submission" date="2022-12" db="EMBL/GenBank/DDBJ databases">
        <title>Jiella pelagia sp. nov., isolated from phosphonate enriched culture of Northwest Pacific surface seawater.</title>
        <authorList>
            <person name="Shin D.Y."/>
            <person name="Hwang C.Y."/>
        </authorList>
    </citation>
    <scope>NUCLEOTIDE SEQUENCE</scope>
    <source>
        <strain evidence="3">HL-NP1</strain>
    </source>
</reference>
<dbReference type="InterPro" id="IPR041920">
    <property type="entry name" value="ROS/MUCR_sf"/>
</dbReference>
<gene>
    <name evidence="3" type="ORF">OH818_24630</name>
</gene>
<organism evidence="3 4">
    <name type="scientific">Jiella pelagia</name>
    <dbReference type="NCBI Taxonomy" id="2986949"/>
    <lineage>
        <taxon>Bacteria</taxon>
        <taxon>Pseudomonadati</taxon>
        <taxon>Pseudomonadota</taxon>
        <taxon>Alphaproteobacteria</taxon>
        <taxon>Hyphomicrobiales</taxon>
        <taxon>Aurantimonadaceae</taxon>
        <taxon>Jiella</taxon>
    </lineage>
</organism>